<dbReference type="Proteomes" id="UP000050640">
    <property type="component" value="Unplaced"/>
</dbReference>
<dbReference type="PANTHER" id="PTHR21679">
    <property type="entry name" value="DOMAIN OF UNKNOWN FUNCTION DB DOMAIN-CONTAINING PROTEIN-RELATED"/>
    <property type="match status" value="1"/>
</dbReference>
<name>A0A0R3RIV0_9BILA</name>
<reference evidence="3" key="1">
    <citation type="submission" date="2017-02" db="UniProtKB">
        <authorList>
            <consortium name="WormBaseParasite"/>
        </authorList>
    </citation>
    <scope>IDENTIFICATION</scope>
</reference>
<accession>A0A0R3RIV0</accession>
<protein>
    <submittedName>
        <fullName evidence="3">DB domain-containing protein</fullName>
    </submittedName>
</protein>
<proteinExistence type="predicted"/>
<feature type="domain" description="Domain of unknown function DB" evidence="1">
    <location>
        <begin position="184"/>
        <end position="269"/>
    </location>
</feature>
<dbReference type="AlphaFoldDB" id="A0A0R3RIV0"/>
<evidence type="ECO:0000259" key="1">
    <source>
        <dbReference type="Pfam" id="PF01682"/>
    </source>
</evidence>
<organism evidence="2 3">
    <name type="scientific">Elaeophora elaphi</name>
    <dbReference type="NCBI Taxonomy" id="1147741"/>
    <lineage>
        <taxon>Eukaryota</taxon>
        <taxon>Metazoa</taxon>
        <taxon>Ecdysozoa</taxon>
        <taxon>Nematoda</taxon>
        <taxon>Chromadorea</taxon>
        <taxon>Rhabditida</taxon>
        <taxon>Spirurina</taxon>
        <taxon>Spiruromorpha</taxon>
        <taxon>Filarioidea</taxon>
        <taxon>Onchocercidae</taxon>
        <taxon>Elaeophora</taxon>
    </lineage>
</organism>
<keyword evidence="2" id="KW-1185">Reference proteome</keyword>
<dbReference type="InterPro" id="IPR002602">
    <property type="entry name" value="DB"/>
</dbReference>
<sequence length="303" mass="34523">MVAASTVVSANDRLLSCELIPKLLCCTEYISDKCLIDYVIAKCPYKMQNQSITKIIGSYQKIESKFCNQQTTSISITVPITFSQPITRNVRRQSIKKSMLFVEPNSSSEKLFDPLKGHHINSGLSRHQASTYQIYDDYMYLNQRYPIIDASDSNLSSDRGIENSRSLHSPYLPRKLADELFLTCCQQHAQTNCHSLCTYKHRKSVAMETLIEAIQQNTCDPKYHSSIFRCANRNRNNRNCCQFLEMASPELEVSDRCHRMCNIAQSGDRIITVEKTIWSISATGMFSSIAHALAYVRSTKKIQ</sequence>
<evidence type="ECO:0000313" key="3">
    <source>
        <dbReference type="WBParaSite" id="EEL_0000140801-mRNA-1"/>
    </source>
</evidence>
<evidence type="ECO:0000313" key="2">
    <source>
        <dbReference type="Proteomes" id="UP000050640"/>
    </source>
</evidence>
<dbReference type="Pfam" id="PF01682">
    <property type="entry name" value="DB"/>
    <property type="match status" value="1"/>
</dbReference>
<dbReference type="PANTHER" id="PTHR21679:SF4">
    <property type="entry name" value="DOMAIN OF UNKNOWN FUNCTION DB DOMAIN-CONTAINING PROTEIN"/>
    <property type="match status" value="1"/>
</dbReference>
<dbReference type="WBParaSite" id="EEL_0000140801-mRNA-1">
    <property type="protein sequence ID" value="EEL_0000140801-mRNA-1"/>
    <property type="gene ID" value="EEL_0000140801"/>
</dbReference>